<keyword evidence="3" id="KW-0804">Transcription</keyword>
<evidence type="ECO:0000256" key="3">
    <source>
        <dbReference type="ARBA" id="ARBA00023163"/>
    </source>
</evidence>
<dbReference type="CDD" id="cd05013">
    <property type="entry name" value="SIS_RpiR"/>
    <property type="match status" value="1"/>
</dbReference>
<dbReference type="InterPro" id="IPR036388">
    <property type="entry name" value="WH-like_DNA-bd_sf"/>
</dbReference>
<sequence>MAPNNDTPAQGGLLRLRSIYPSLTAAEQRAATYILENPGEIIHLSITELAEQAQTAEATIFRLCKRLGYRGFQAFKIALASEMVDPVQNIHEDVQPSDDMLIIAHKVFQSNVQCLQETLKIQEKESLEQAVEMLLNARRVEFYGSGGSGAIAMDAYHKFMRTGIWCQAHTDAHLQVMAASLLGPGDVAVGISHTGANKDVYEALKIAREAGARTIGITNFMKSPLTRVTDICLFTSARETRFRSEAMSSRISQLAIIDSLVVGVSLRRQDEALSGLQKIRRAIANKRF</sequence>
<keyword evidence="2" id="KW-0238">DNA-binding</keyword>
<dbReference type="InterPro" id="IPR047640">
    <property type="entry name" value="RpiR-like"/>
</dbReference>
<reference evidence="6 7" key="1">
    <citation type="submission" date="2016-02" db="EMBL/GenBank/DDBJ databases">
        <title>Genome sequence of Moorella mulderi DSM 14980.</title>
        <authorList>
            <person name="Poehlein A."/>
            <person name="Daniel R."/>
        </authorList>
    </citation>
    <scope>NUCLEOTIDE SEQUENCE [LARGE SCALE GENOMIC DNA]</scope>
    <source>
        <strain evidence="6 7">DSM 14980</strain>
    </source>
</reference>
<dbReference type="RefSeq" id="WP_062282011.1">
    <property type="nucleotide sequence ID" value="NZ_LTBC01000002.1"/>
</dbReference>
<keyword evidence="7" id="KW-1185">Reference proteome</keyword>
<dbReference type="EMBL" id="LTBC01000002">
    <property type="protein sequence ID" value="KYH33107.1"/>
    <property type="molecule type" value="Genomic_DNA"/>
</dbReference>
<organism evidence="6 7">
    <name type="scientific">Moorella mulderi DSM 14980</name>
    <dbReference type="NCBI Taxonomy" id="1122241"/>
    <lineage>
        <taxon>Bacteria</taxon>
        <taxon>Bacillati</taxon>
        <taxon>Bacillota</taxon>
        <taxon>Clostridia</taxon>
        <taxon>Neomoorellales</taxon>
        <taxon>Neomoorellaceae</taxon>
        <taxon>Neomoorella</taxon>
    </lineage>
</organism>
<dbReference type="PANTHER" id="PTHR30514:SF1">
    <property type="entry name" value="HTH-TYPE TRANSCRIPTIONAL REGULATOR HEXR-RELATED"/>
    <property type="match status" value="1"/>
</dbReference>
<evidence type="ECO:0000259" key="5">
    <source>
        <dbReference type="PROSITE" id="PS51464"/>
    </source>
</evidence>
<evidence type="ECO:0000313" key="7">
    <source>
        <dbReference type="Proteomes" id="UP000075670"/>
    </source>
</evidence>
<proteinExistence type="predicted"/>
<gene>
    <name evidence="6" type="primary">ybbH</name>
    <name evidence="6" type="ORF">MOMUL_08860</name>
</gene>
<dbReference type="PANTHER" id="PTHR30514">
    <property type="entry name" value="GLUCOKINASE"/>
    <property type="match status" value="1"/>
</dbReference>
<feature type="domain" description="SIS" evidence="5">
    <location>
        <begin position="130"/>
        <end position="270"/>
    </location>
</feature>
<dbReference type="InterPro" id="IPR009057">
    <property type="entry name" value="Homeodomain-like_sf"/>
</dbReference>
<dbReference type="GO" id="GO:0003677">
    <property type="term" value="F:DNA binding"/>
    <property type="evidence" value="ECO:0007669"/>
    <property type="project" value="UniProtKB-KW"/>
</dbReference>
<name>A0A151B0D8_9FIRM</name>
<comment type="caution">
    <text evidence="6">The sequence shown here is derived from an EMBL/GenBank/DDBJ whole genome shotgun (WGS) entry which is preliminary data.</text>
</comment>
<dbReference type="GO" id="GO:0003700">
    <property type="term" value="F:DNA-binding transcription factor activity"/>
    <property type="evidence" value="ECO:0007669"/>
    <property type="project" value="InterPro"/>
</dbReference>
<dbReference type="InterPro" id="IPR035472">
    <property type="entry name" value="RpiR-like_SIS"/>
</dbReference>
<feature type="domain" description="HTH rpiR-type" evidence="4">
    <location>
        <begin position="10"/>
        <end position="86"/>
    </location>
</feature>
<dbReference type="SUPFAM" id="SSF53697">
    <property type="entry name" value="SIS domain"/>
    <property type="match status" value="1"/>
</dbReference>
<evidence type="ECO:0000259" key="4">
    <source>
        <dbReference type="PROSITE" id="PS51071"/>
    </source>
</evidence>
<dbReference type="PROSITE" id="PS51071">
    <property type="entry name" value="HTH_RPIR"/>
    <property type="match status" value="1"/>
</dbReference>
<dbReference type="Gene3D" id="3.40.50.10490">
    <property type="entry name" value="Glucose-6-phosphate isomerase like protein, domain 1"/>
    <property type="match status" value="1"/>
</dbReference>
<accession>A0A151B0D8</accession>
<evidence type="ECO:0000256" key="2">
    <source>
        <dbReference type="ARBA" id="ARBA00023125"/>
    </source>
</evidence>
<dbReference type="GO" id="GO:0097367">
    <property type="term" value="F:carbohydrate derivative binding"/>
    <property type="evidence" value="ECO:0007669"/>
    <property type="project" value="InterPro"/>
</dbReference>
<dbReference type="InterPro" id="IPR046348">
    <property type="entry name" value="SIS_dom_sf"/>
</dbReference>
<dbReference type="InterPro" id="IPR001347">
    <property type="entry name" value="SIS_dom"/>
</dbReference>
<dbReference type="Pfam" id="PF01418">
    <property type="entry name" value="HTH_6"/>
    <property type="match status" value="1"/>
</dbReference>
<protein>
    <submittedName>
        <fullName evidence="6">Putative HTH-type transcriptional regulator YbbH</fullName>
    </submittedName>
</protein>
<dbReference type="InterPro" id="IPR000281">
    <property type="entry name" value="HTH_RpiR"/>
</dbReference>
<dbReference type="Gene3D" id="1.10.10.10">
    <property type="entry name" value="Winged helix-like DNA-binding domain superfamily/Winged helix DNA-binding domain"/>
    <property type="match status" value="1"/>
</dbReference>
<evidence type="ECO:0000313" key="6">
    <source>
        <dbReference type="EMBL" id="KYH33107.1"/>
    </source>
</evidence>
<keyword evidence="1" id="KW-0805">Transcription regulation</keyword>
<dbReference type="Proteomes" id="UP000075670">
    <property type="component" value="Unassembled WGS sequence"/>
</dbReference>
<dbReference type="GO" id="GO:1901135">
    <property type="term" value="P:carbohydrate derivative metabolic process"/>
    <property type="evidence" value="ECO:0007669"/>
    <property type="project" value="InterPro"/>
</dbReference>
<dbReference type="PROSITE" id="PS51464">
    <property type="entry name" value="SIS"/>
    <property type="match status" value="1"/>
</dbReference>
<dbReference type="OrthoDB" id="3684496at2"/>
<dbReference type="Pfam" id="PF01380">
    <property type="entry name" value="SIS"/>
    <property type="match status" value="1"/>
</dbReference>
<dbReference type="SUPFAM" id="SSF46689">
    <property type="entry name" value="Homeodomain-like"/>
    <property type="match status" value="1"/>
</dbReference>
<evidence type="ECO:0000256" key="1">
    <source>
        <dbReference type="ARBA" id="ARBA00023015"/>
    </source>
</evidence>
<dbReference type="AlphaFoldDB" id="A0A151B0D8"/>
<dbReference type="PATRIC" id="fig|1122241.3.peg.933"/>